<dbReference type="SUPFAM" id="SSF57716">
    <property type="entry name" value="Glucocorticoid receptor-like (DNA-binding domain)"/>
    <property type="match status" value="2"/>
</dbReference>
<evidence type="ECO:0000256" key="9">
    <source>
        <dbReference type="ARBA" id="ARBA00023125"/>
    </source>
</evidence>
<evidence type="ECO:0000256" key="8">
    <source>
        <dbReference type="ARBA" id="ARBA00023015"/>
    </source>
</evidence>
<evidence type="ECO:0000313" key="19">
    <source>
        <dbReference type="Proteomes" id="UP000077755"/>
    </source>
</evidence>
<dbReference type="GO" id="GO:0016020">
    <property type="term" value="C:membrane"/>
    <property type="evidence" value="ECO:0007669"/>
    <property type="project" value="UniProtKB-SubCell"/>
</dbReference>
<evidence type="ECO:0000256" key="15">
    <source>
        <dbReference type="SAM" id="MobiDB-lite"/>
    </source>
</evidence>
<dbReference type="FunFam" id="3.30.50.10:FF:000018">
    <property type="entry name" value="GATA transcription factor"/>
    <property type="match status" value="1"/>
</dbReference>
<proteinExistence type="inferred from homology"/>
<evidence type="ECO:0000256" key="13">
    <source>
        <dbReference type="ARBA" id="ARBA00023180"/>
    </source>
</evidence>
<dbReference type="GO" id="GO:0006355">
    <property type="term" value="P:regulation of DNA-templated transcription"/>
    <property type="evidence" value="ECO:0007669"/>
    <property type="project" value="InterPro"/>
</dbReference>
<keyword evidence="8" id="KW-0805">Transcription regulation</keyword>
<dbReference type="PROSITE" id="PS00344">
    <property type="entry name" value="GATA_ZN_FINGER_1"/>
    <property type="match status" value="2"/>
</dbReference>
<name>A0AAF1B2G2_DAUCS</name>
<dbReference type="InterPro" id="IPR010635">
    <property type="entry name" value="Heparan_SO4-6-sulfoTrfase"/>
</dbReference>
<comment type="similarity">
    <text evidence="2">Belongs to the type IV zinc-finger family. Class A subfamily.</text>
</comment>
<dbReference type="EMBL" id="CP093347">
    <property type="protein sequence ID" value="WOH02123.1"/>
    <property type="molecule type" value="Genomic_DNA"/>
</dbReference>
<dbReference type="Proteomes" id="UP000077755">
    <property type="component" value="Chromosome 5"/>
</dbReference>
<keyword evidence="13" id="KW-0325">Glycoprotein</keyword>
<dbReference type="SMART" id="SM00401">
    <property type="entry name" value="ZnF_GATA"/>
    <property type="match status" value="2"/>
</dbReference>
<dbReference type="PANTHER" id="PTHR12812:SF0">
    <property type="entry name" value="HEPARAN-SULFATE 6-O-SULFOTRANSFERASE"/>
    <property type="match status" value="1"/>
</dbReference>
<gene>
    <name evidence="18" type="ORF">DCAR_0521511</name>
</gene>
<keyword evidence="11" id="KW-0010">Activator</keyword>
<keyword evidence="9" id="KW-0238">DNA-binding</keyword>
<dbReference type="PROSITE" id="PS51257">
    <property type="entry name" value="PROKAR_LIPOPROTEIN"/>
    <property type="match status" value="1"/>
</dbReference>
<feature type="domain" description="GATA-type" evidence="17">
    <location>
        <begin position="692"/>
        <end position="728"/>
    </location>
</feature>
<protein>
    <recommendedName>
        <fullName evidence="17">GATA-type domain-containing protein</fullName>
    </recommendedName>
</protein>
<dbReference type="GO" id="GO:0043565">
    <property type="term" value="F:sequence-specific DNA binding"/>
    <property type="evidence" value="ECO:0007669"/>
    <property type="project" value="InterPro"/>
</dbReference>
<keyword evidence="6" id="KW-0862">Zinc</keyword>
<accession>A0AAF1B2G2</accession>
<keyword evidence="10" id="KW-0472">Membrane</keyword>
<evidence type="ECO:0000256" key="7">
    <source>
        <dbReference type="ARBA" id="ARBA00022989"/>
    </source>
</evidence>
<reference evidence="18" key="2">
    <citation type="submission" date="2022-03" db="EMBL/GenBank/DDBJ databases">
        <title>Draft title - Genomic analysis of global carrot germplasm unveils the trajectory of domestication and the origin of high carotenoid orange carrot.</title>
        <authorList>
            <person name="Iorizzo M."/>
            <person name="Ellison S."/>
            <person name="Senalik D."/>
            <person name="Macko-Podgorni A."/>
            <person name="Grzebelus D."/>
            <person name="Bostan H."/>
            <person name="Rolling W."/>
            <person name="Curaba J."/>
            <person name="Simon P."/>
        </authorList>
    </citation>
    <scope>NUCLEOTIDE SEQUENCE</scope>
    <source>
        <tissue evidence="18">Leaf</tissue>
    </source>
</reference>
<dbReference type="InterPro" id="IPR000679">
    <property type="entry name" value="Znf_GATA"/>
</dbReference>
<dbReference type="Pfam" id="PF00320">
    <property type="entry name" value="GATA"/>
    <property type="match status" value="2"/>
</dbReference>
<keyword evidence="7" id="KW-1133">Transmembrane helix</keyword>
<feature type="compositionally biased region" description="Basic and acidic residues" evidence="15">
    <location>
        <begin position="834"/>
        <end position="845"/>
    </location>
</feature>
<dbReference type="GO" id="GO:0008270">
    <property type="term" value="F:zinc ion binding"/>
    <property type="evidence" value="ECO:0007669"/>
    <property type="project" value="UniProtKB-KW"/>
</dbReference>
<evidence type="ECO:0000256" key="11">
    <source>
        <dbReference type="ARBA" id="ARBA00023159"/>
    </source>
</evidence>
<keyword evidence="4" id="KW-0812">Transmembrane</keyword>
<dbReference type="PANTHER" id="PTHR12812">
    <property type="entry name" value="HEPARAN SULFATE 6-O-SULFOTRANSFERASE 3"/>
    <property type="match status" value="1"/>
</dbReference>
<dbReference type="Gene3D" id="3.40.50.300">
    <property type="entry name" value="P-loop containing nucleotide triphosphate hydrolases"/>
    <property type="match status" value="1"/>
</dbReference>
<evidence type="ECO:0000256" key="10">
    <source>
        <dbReference type="ARBA" id="ARBA00023136"/>
    </source>
</evidence>
<sequence length="939" mass="107203">MKACCCWVLFLVLNFPILPANAVYTLSSCTTGNAFTHKSFDQCETIVKNWKSSSLSDVREDKHVLKHLLFFLHVPRTGGRTYYHCFLRKLYPSSLVCPRSYDKFRFNRSKTDCRLLTSHDDYSVMSKLPSDRTSVVTLLRNPIDRFFSSYEFSIEVAARYMIYPNISSATKMSKLASKKSKAVTTMDIWPWKYLVPWMRDDLFARKEARKHKSLSYSQISDLYNAEDIVMPLIEYMRHPIALDIIHNGATFQVAGLTNNSNLREAHELRQCVIKYQRLGDHVLEVAKKRLDDMLYVGLTESHNESALLFANLVGAQVISQLVELNLSTELASNNEPAQNVSTVPDSKVYTSLHQKISLHLKEVEVPFVDNAPKTNESMTVEGLHEAFKKCVPELRRVQTNRRNTSFHKIPSLNFRKEARLRVPESILREIASLNSLDVQLFKHAQYIFANQHKHMAQKVVCSDIQKSNSRYFLDAPSWRTLSLDAPSWRTLSLTTAGGYWDGFVNGDDSFHNVINMLDFPLESVEEDKCVAEENWDAQFPSLGPFSSEIVQEFTPVFRSDFTEDVPYSFIENDAASDRKLLPVTEFSSTNFSLDSFHPRNLSLLQTPSQNSVLESSSSCSAGKNLSTSCELLVPVRARTKIPRSLTFTRWHLLSPLTPPRKILHSEGKEKKNMQPSQHSNEFDMKEDSYPQHMPYKRCTHCQAEKTPQWRAGPMGPNTLCNACGVCYRKRKHLPTYRLISSHSLNTEKCSFTRGKEKKINLSSEIKEDLTNQLPEDCEIAEDLTYQLPCKRCTLCNVTKTPQQREGPVCNARGVRSQSGRLLRESLPSPDPEEINTKKREKKKELSGVPNDSGAMGFATHQPMQVRRCTHCQVSKTPQWREGPNGPRTLCNACGVRYRSGRLVPEYRPAASPTFTPYLHSNKHRKVIEMRKKASSEFSV</sequence>
<evidence type="ECO:0000256" key="5">
    <source>
        <dbReference type="ARBA" id="ARBA00022771"/>
    </source>
</evidence>
<dbReference type="PROSITE" id="PS50114">
    <property type="entry name" value="GATA_ZN_FINGER_2"/>
    <property type="match status" value="2"/>
</dbReference>
<evidence type="ECO:0000256" key="3">
    <source>
        <dbReference type="ARBA" id="ARBA00022679"/>
    </source>
</evidence>
<reference evidence="18" key="1">
    <citation type="journal article" date="2016" name="Nat. Genet.">
        <title>A high-quality carrot genome assembly provides new insights into carotenoid accumulation and asterid genome evolution.</title>
        <authorList>
            <person name="Iorizzo M."/>
            <person name="Ellison S."/>
            <person name="Senalik D."/>
            <person name="Zeng P."/>
            <person name="Satapoomin P."/>
            <person name="Huang J."/>
            <person name="Bowman M."/>
            <person name="Iovene M."/>
            <person name="Sanseverino W."/>
            <person name="Cavagnaro P."/>
            <person name="Yildiz M."/>
            <person name="Macko-Podgorni A."/>
            <person name="Moranska E."/>
            <person name="Grzebelus E."/>
            <person name="Grzebelus D."/>
            <person name="Ashrafi H."/>
            <person name="Zheng Z."/>
            <person name="Cheng S."/>
            <person name="Spooner D."/>
            <person name="Van Deynze A."/>
            <person name="Simon P."/>
        </authorList>
    </citation>
    <scope>NUCLEOTIDE SEQUENCE</scope>
    <source>
        <tissue evidence="18">Leaf</tissue>
    </source>
</reference>
<organism evidence="18 19">
    <name type="scientific">Daucus carota subsp. sativus</name>
    <name type="common">Carrot</name>
    <dbReference type="NCBI Taxonomy" id="79200"/>
    <lineage>
        <taxon>Eukaryota</taxon>
        <taxon>Viridiplantae</taxon>
        <taxon>Streptophyta</taxon>
        <taxon>Embryophyta</taxon>
        <taxon>Tracheophyta</taxon>
        <taxon>Spermatophyta</taxon>
        <taxon>Magnoliopsida</taxon>
        <taxon>eudicotyledons</taxon>
        <taxon>Gunneridae</taxon>
        <taxon>Pentapetalae</taxon>
        <taxon>asterids</taxon>
        <taxon>campanulids</taxon>
        <taxon>Apiales</taxon>
        <taxon>Apiaceae</taxon>
        <taxon>Apioideae</taxon>
        <taxon>Scandiceae</taxon>
        <taxon>Daucinae</taxon>
        <taxon>Daucus</taxon>
        <taxon>Daucus sect. Daucus</taxon>
    </lineage>
</organism>
<evidence type="ECO:0000256" key="2">
    <source>
        <dbReference type="ARBA" id="ARBA00005694"/>
    </source>
</evidence>
<evidence type="ECO:0000256" key="1">
    <source>
        <dbReference type="ARBA" id="ARBA00004167"/>
    </source>
</evidence>
<evidence type="ECO:0000313" key="18">
    <source>
        <dbReference type="EMBL" id="WOH02123.1"/>
    </source>
</evidence>
<feature type="domain" description="GATA-type" evidence="17">
    <location>
        <begin position="862"/>
        <end position="898"/>
    </location>
</feature>
<dbReference type="GO" id="GO:0017095">
    <property type="term" value="F:heparan sulfate 6-sulfotransferase activity"/>
    <property type="evidence" value="ECO:0007669"/>
    <property type="project" value="TreeGrafter"/>
</dbReference>
<keyword evidence="5 14" id="KW-0479">Metal-binding</keyword>
<keyword evidence="5 14" id="KW-0863">Zinc-finger</keyword>
<evidence type="ECO:0000256" key="6">
    <source>
        <dbReference type="ARBA" id="ARBA00022833"/>
    </source>
</evidence>
<evidence type="ECO:0000256" key="4">
    <source>
        <dbReference type="ARBA" id="ARBA00022692"/>
    </source>
</evidence>
<evidence type="ECO:0000256" key="16">
    <source>
        <dbReference type="SAM" id="SignalP"/>
    </source>
</evidence>
<evidence type="ECO:0000256" key="12">
    <source>
        <dbReference type="ARBA" id="ARBA00023163"/>
    </source>
</evidence>
<feature type="region of interest" description="Disordered" evidence="15">
    <location>
        <begin position="819"/>
        <end position="857"/>
    </location>
</feature>
<keyword evidence="19" id="KW-1185">Reference proteome</keyword>
<dbReference type="CDD" id="cd00202">
    <property type="entry name" value="ZnF_GATA"/>
    <property type="match status" value="2"/>
</dbReference>
<feature type="signal peptide" evidence="16">
    <location>
        <begin position="1"/>
        <end position="22"/>
    </location>
</feature>
<dbReference type="InterPro" id="IPR013088">
    <property type="entry name" value="Znf_NHR/GATA"/>
</dbReference>
<keyword evidence="16" id="KW-0732">Signal</keyword>
<dbReference type="InterPro" id="IPR027417">
    <property type="entry name" value="P-loop_NTPase"/>
</dbReference>
<feature type="chain" id="PRO_5042010447" description="GATA-type domain-containing protein" evidence="16">
    <location>
        <begin position="23"/>
        <end position="939"/>
    </location>
</feature>
<comment type="subcellular location">
    <subcellularLocation>
        <location evidence="1">Membrane</location>
        <topology evidence="1">Single-pass membrane protein</topology>
    </subcellularLocation>
</comment>
<evidence type="ECO:0000256" key="14">
    <source>
        <dbReference type="PROSITE-ProRule" id="PRU00094"/>
    </source>
</evidence>
<keyword evidence="12" id="KW-0804">Transcription</keyword>
<dbReference type="AlphaFoldDB" id="A0AAF1B2G2"/>
<dbReference type="Gene3D" id="3.30.50.10">
    <property type="entry name" value="Erythroid Transcription Factor GATA-1, subunit A"/>
    <property type="match status" value="2"/>
</dbReference>
<keyword evidence="3" id="KW-0808">Transferase</keyword>
<evidence type="ECO:0000259" key="17">
    <source>
        <dbReference type="PROSITE" id="PS50114"/>
    </source>
</evidence>